<proteinExistence type="predicted"/>
<protein>
    <submittedName>
        <fullName evidence="1">Uncharacterized protein</fullName>
    </submittedName>
</protein>
<dbReference type="Proteomes" id="UP001186974">
    <property type="component" value="Unassembled WGS sequence"/>
</dbReference>
<reference evidence="1" key="1">
    <citation type="submission" date="2024-09" db="EMBL/GenBank/DDBJ databases">
        <title>Black Yeasts Isolated from many extreme environments.</title>
        <authorList>
            <person name="Coleine C."/>
            <person name="Stajich J.E."/>
            <person name="Selbmann L."/>
        </authorList>
    </citation>
    <scope>NUCLEOTIDE SEQUENCE</scope>
    <source>
        <strain evidence="1">CCFEE 5737</strain>
    </source>
</reference>
<keyword evidence="2" id="KW-1185">Reference proteome</keyword>
<name>A0ACC3CYV4_9PEZI</name>
<accession>A0ACC3CYV4</accession>
<sequence>MVKPRVLYWFRTDLRLHDSPALKAALDLDPECFYPIWTWDPHYVYRAKVGPNRWRFLIDCQNDLSKSITKLNPKSKLFLIREAPQTLLPKLFKAWRITHLVFEKDTDAYARERDTKILELAKEVGIETVVVPGRTLYDSDQLVKNNGGKPTMSISQVQAAGKK</sequence>
<organism evidence="1 2">
    <name type="scientific">Coniosporium uncinatum</name>
    <dbReference type="NCBI Taxonomy" id="93489"/>
    <lineage>
        <taxon>Eukaryota</taxon>
        <taxon>Fungi</taxon>
        <taxon>Dikarya</taxon>
        <taxon>Ascomycota</taxon>
        <taxon>Pezizomycotina</taxon>
        <taxon>Dothideomycetes</taxon>
        <taxon>Dothideomycetes incertae sedis</taxon>
        <taxon>Coniosporium</taxon>
    </lineage>
</organism>
<evidence type="ECO:0000313" key="1">
    <source>
        <dbReference type="EMBL" id="KAK3059344.1"/>
    </source>
</evidence>
<dbReference type="EMBL" id="JAWDJW010009500">
    <property type="protein sequence ID" value="KAK3059344.1"/>
    <property type="molecule type" value="Genomic_DNA"/>
</dbReference>
<feature type="non-terminal residue" evidence="1">
    <location>
        <position position="163"/>
    </location>
</feature>
<comment type="caution">
    <text evidence="1">The sequence shown here is derived from an EMBL/GenBank/DDBJ whole genome shotgun (WGS) entry which is preliminary data.</text>
</comment>
<gene>
    <name evidence="1" type="ORF">LTS18_011091</name>
</gene>
<evidence type="ECO:0000313" key="2">
    <source>
        <dbReference type="Proteomes" id="UP001186974"/>
    </source>
</evidence>